<feature type="region of interest" description="Disordered" evidence="1">
    <location>
        <begin position="1"/>
        <end position="66"/>
    </location>
</feature>
<dbReference type="PANTHER" id="PTHR30336:SF20">
    <property type="entry name" value="DUF218 DOMAIN-CONTAINING PROTEIN"/>
    <property type="match status" value="1"/>
</dbReference>
<sequence>MRRVPEIHPAARGIGPRRRGTVRGRVRRTVGAGRLRGGGGDPAVRRPRHAPDERQHARGSAPGEGIGRRLSGIPFKGLLFGLLELLSVYRGRGFRGHDSSGAGPSVAVVLGTQVLAGGRPSRTLEARVLHAARMYAAGGIDRLVVTGGLGKHPPTEAEVMARILGQDGVPDEAVEIEDKAESTWDSARLLADVLAGHGVREVLVVTDPLHCVRTAAAFERVGICARPEPVYSSPMWRDPWLRRGQFFRESGALVWYAMRYGVGGRSGR</sequence>
<dbReference type="CDD" id="cd06259">
    <property type="entry name" value="YdcF-like"/>
    <property type="match status" value="1"/>
</dbReference>
<dbReference type="Gene3D" id="3.40.50.620">
    <property type="entry name" value="HUPs"/>
    <property type="match status" value="1"/>
</dbReference>
<evidence type="ECO:0000313" key="3">
    <source>
        <dbReference type="EMBL" id="QIN82818.1"/>
    </source>
</evidence>
<keyword evidence="4" id="KW-1185">Reference proteome</keyword>
<dbReference type="PANTHER" id="PTHR30336">
    <property type="entry name" value="INNER MEMBRANE PROTEIN, PROBABLE PERMEASE"/>
    <property type="match status" value="1"/>
</dbReference>
<dbReference type="Proteomes" id="UP000501452">
    <property type="component" value="Chromosome"/>
</dbReference>
<feature type="domain" description="DUF218" evidence="2">
    <location>
        <begin position="106"/>
        <end position="239"/>
    </location>
</feature>
<dbReference type="AlphaFoldDB" id="A0A6G8Q8R7"/>
<proteinExistence type="predicted"/>
<dbReference type="Pfam" id="PF02698">
    <property type="entry name" value="DUF218"/>
    <property type="match status" value="1"/>
</dbReference>
<dbReference type="InterPro" id="IPR051599">
    <property type="entry name" value="Cell_Envelope_Assoc"/>
</dbReference>
<evidence type="ECO:0000259" key="2">
    <source>
        <dbReference type="Pfam" id="PF02698"/>
    </source>
</evidence>
<protein>
    <recommendedName>
        <fullName evidence="2">DUF218 domain-containing protein</fullName>
    </recommendedName>
</protein>
<name>A0A6G8Q8R7_9ACTN</name>
<dbReference type="InterPro" id="IPR003848">
    <property type="entry name" value="DUF218"/>
</dbReference>
<dbReference type="EMBL" id="CP045119">
    <property type="protein sequence ID" value="QIN82818.1"/>
    <property type="molecule type" value="Genomic_DNA"/>
</dbReference>
<dbReference type="InterPro" id="IPR014729">
    <property type="entry name" value="Rossmann-like_a/b/a_fold"/>
</dbReference>
<evidence type="ECO:0000256" key="1">
    <source>
        <dbReference type="SAM" id="MobiDB-lite"/>
    </source>
</evidence>
<dbReference type="KEGG" id="rub:GBA63_09255"/>
<organism evidence="3 4">
    <name type="scientific">Rubrobacter tropicus</name>
    <dbReference type="NCBI Taxonomy" id="2653851"/>
    <lineage>
        <taxon>Bacteria</taxon>
        <taxon>Bacillati</taxon>
        <taxon>Actinomycetota</taxon>
        <taxon>Rubrobacteria</taxon>
        <taxon>Rubrobacterales</taxon>
        <taxon>Rubrobacteraceae</taxon>
        <taxon>Rubrobacter</taxon>
    </lineage>
</organism>
<feature type="compositionally biased region" description="Basic residues" evidence="1">
    <location>
        <begin position="15"/>
        <end position="28"/>
    </location>
</feature>
<gene>
    <name evidence="3" type="ORF">GBA63_09255</name>
</gene>
<evidence type="ECO:0000313" key="4">
    <source>
        <dbReference type="Proteomes" id="UP000501452"/>
    </source>
</evidence>
<dbReference type="GO" id="GO:0005886">
    <property type="term" value="C:plasma membrane"/>
    <property type="evidence" value="ECO:0007669"/>
    <property type="project" value="TreeGrafter"/>
</dbReference>
<accession>A0A6G8Q8R7</accession>
<reference evidence="3 4" key="1">
    <citation type="submission" date="2019-10" db="EMBL/GenBank/DDBJ databases">
        <title>Rubrobacter sp nov SCSIO 52090 isolated from a deep-sea sediment in the South China Sea.</title>
        <authorList>
            <person name="Chen R.W."/>
        </authorList>
    </citation>
    <scope>NUCLEOTIDE SEQUENCE [LARGE SCALE GENOMIC DNA]</scope>
    <source>
        <strain evidence="3 4">SCSIO 52909</strain>
    </source>
</reference>